<dbReference type="EMBL" id="SNYH01000005">
    <property type="protein sequence ID" value="TDQ23979.1"/>
    <property type="molecule type" value="Genomic_DNA"/>
</dbReference>
<comment type="caution">
    <text evidence="7">The sequence shown here is derived from an EMBL/GenBank/DDBJ whole genome shotgun (WGS) entry which is preliminary data.</text>
</comment>
<dbReference type="GO" id="GO:0003863">
    <property type="term" value="F:branched-chain 2-oxo acid dehydrogenase activity"/>
    <property type="evidence" value="ECO:0007669"/>
    <property type="project" value="UniProtKB-EC"/>
</dbReference>
<evidence type="ECO:0000256" key="5">
    <source>
        <dbReference type="ARBA" id="ARBA00023052"/>
    </source>
</evidence>
<dbReference type="InterPro" id="IPR005475">
    <property type="entry name" value="Transketolase-like_Pyr-bd"/>
</dbReference>
<dbReference type="GO" id="GO:0009083">
    <property type="term" value="P:branched-chain amino acid catabolic process"/>
    <property type="evidence" value="ECO:0007669"/>
    <property type="project" value="TreeGrafter"/>
</dbReference>
<sequence length="817" mass="91438">MTQNTEIANTQQLSFQDFKNEVLKDYRTARISRECSLLGRREVLTGKAKFGIFGDGKEVPQLAMAKAFQNGDFRSGYYRDQTFMMAIGKLTPQQFFAGLYAHTDIDIEPMSAGRQMGGHFATHSLDENGNWKNLTAQKNSSSDISPTAGQMPRLLGLAQASKIYRNVEGLEKHTNFSINGNEVAWGTIGNASTSEGLFFETINAAGVLQVPMIMNVWDDEYGISVHARHQTTKESISEILKGFQRENESNGYEIFVVNGWDYVQLVDTYNKASQIAREQHIPVLIHVKELTQPQGHSTSGSHERYKSKERLEWEQEFDCIAQMRKWILEFELENEDGETLKFIDSEEDLINIEKEAKKEVSKAKRDAWSAYTDEIKNEVSEAITLLDSIAQKSNNGSFITKYKNDLAAIAEPIRKDILVAARKSLRYLKDEDFTEKVTLQNFIKSSINKAAVKYSAHLLSETELATENIAAEAPTYASEKNIVDARIIMRDNFEAILAKHPEVLIFGEDAGYIGDVNQGLEGLQEKFGELRVSDTGIREATILGQGIGMAMRGLRPIAEIQYLDYLLYALQIMSDDLATLRYRTFGKQKAPLIIRTRGHRLEGIWHSGSPMGGIINNVRGIHVLVPRNMTKAAGFYNTLLEGDDPGLVVECLNGYRLKEELPTNLGEFKTSIGVVETIKEGNDITIVSYGSTLRIVEEAAKDLAQVGIDVEIVDAQSLLPFDINHDTVKSVAKTNRLLVVDEDVPGGASAYLLQEIVENQNGYKHLDSKPQTLTAKAHRPAYGTDGDYFSKPSAEDIFEKVYEIMHEANPAKFKSLY</sequence>
<dbReference type="SUPFAM" id="SSF52922">
    <property type="entry name" value="TK C-terminal domain-like"/>
    <property type="match status" value="1"/>
</dbReference>
<proteinExistence type="predicted"/>
<dbReference type="InterPro" id="IPR009014">
    <property type="entry name" value="Transketo_C/PFOR_II"/>
</dbReference>
<dbReference type="GO" id="GO:0007584">
    <property type="term" value="P:response to nutrient"/>
    <property type="evidence" value="ECO:0007669"/>
    <property type="project" value="TreeGrafter"/>
</dbReference>
<reference evidence="7 8" key="1">
    <citation type="submission" date="2019-03" db="EMBL/GenBank/DDBJ databases">
        <title>Genomic Encyclopedia of Type Strains, Phase III (KMG-III): the genomes of soil and plant-associated and newly described type strains.</title>
        <authorList>
            <person name="Whitman W."/>
        </authorList>
    </citation>
    <scope>NUCLEOTIDE SEQUENCE [LARGE SCALE GENOMIC DNA]</scope>
    <source>
        <strain evidence="7 8">CECT 8283</strain>
    </source>
</reference>
<dbReference type="InterPro" id="IPR029061">
    <property type="entry name" value="THDP-binding"/>
</dbReference>
<dbReference type="EC" id="1.2.4.4" evidence="3"/>
<dbReference type="CDD" id="cd02000">
    <property type="entry name" value="TPP_E1_PDC_ADC_BCADC"/>
    <property type="match status" value="1"/>
</dbReference>
<dbReference type="InterPro" id="IPR033248">
    <property type="entry name" value="Transketolase_C"/>
</dbReference>
<dbReference type="SUPFAM" id="SSF52518">
    <property type="entry name" value="Thiamin diphosphate-binding fold (THDP-binding)"/>
    <property type="match status" value="2"/>
</dbReference>
<keyword evidence="7" id="KW-0670">Pyruvate</keyword>
<dbReference type="PANTHER" id="PTHR42980">
    <property type="entry name" value="2-OXOISOVALERATE DEHYDROGENASE SUBUNIT BETA-RELATED"/>
    <property type="match status" value="1"/>
</dbReference>
<dbReference type="SMART" id="SM00861">
    <property type="entry name" value="Transket_pyr"/>
    <property type="match status" value="1"/>
</dbReference>
<evidence type="ECO:0000313" key="7">
    <source>
        <dbReference type="EMBL" id="TDQ23979.1"/>
    </source>
</evidence>
<dbReference type="Pfam" id="PF02780">
    <property type="entry name" value="Transketolase_C"/>
    <property type="match status" value="1"/>
</dbReference>
<feature type="domain" description="Transketolase-like pyrimidine-binding" evidence="6">
    <location>
        <begin position="483"/>
        <end position="657"/>
    </location>
</feature>
<accession>A0A4R6TBY8</accession>
<dbReference type="Gene3D" id="3.40.50.920">
    <property type="match status" value="1"/>
</dbReference>
<dbReference type="RefSeq" id="WP_133537257.1">
    <property type="nucleotide sequence ID" value="NZ_SNYH01000005.1"/>
</dbReference>
<gene>
    <name evidence="7" type="ORF">DFQ07_2518</name>
</gene>
<comment type="function">
    <text evidence="2">E1 component of the 2-oxoglutarate dehydrogenase (OGDH) complex which catalyzes the decarboxylation of 2-oxoglutarate, the first step in the conversion of 2-oxoglutarate to succinyl-CoA and CO(2).</text>
</comment>
<dbReference type="InterPro" id="IPR001017">
    <property type="entry name" value="DH_E1"/>
</dbReference>
<evidence type="ECO:0000256" key="2">
    <source>
        <dbReference type="ARBA" id="ARBA00003906"/>
    </source>
</evidence>
<keyword evidence="5" id="KW-0786">Thiamine pyrophosphate</keyword>
<dbReference type="Pfam" id="PF02779">
    <property type="entry name" value="Transket_pyr"/>
    <property type="match status" value="1"/>
</dbReference>
<evidence type="ECO:0000313" key="8">
    <source>
        <dbReference type="Proteomes" id="UP000295390"/>
    </source>
</evidence>
<dbReference type="OrthoDB" id="9769337at2"/>
<protein>
    <recommendedName>
        <fullName evidence="3">3-methyl-2-oxobutanoate dehydrogenase (2-methylpropanoyl-transferring)</fullName>
        <ecNumber evidence="3">1.2.4.4</ecNumber>
    </recommendedName>
</protein>
<dbReference type="AlphaFoldDB" id="A0A4R6TBY8"/>
<evidence type="ECO:0000259" key="6">
    <source>
        <dbReference type="SMART" id="SM00861"/>
    </source>
</evidence>
<evidence type="ECO:0000256" key="4">
    <source>
        <dbReference type="ARBA" id="ARBA00023002"/>
    </source>
</evidence>
<evidence type="ECO:0000256" key="1">
    <source>
        <dbReference type="ARBA" id="ARBA00001964"/>
    </source>
</evidence>
<comment type="cofactor">
    <cofactor evidence="1">
        <name>thiamine diphosphate</name>
        <dbReference type="ChEBI" id="CHEBI:58937"/>
    </cofactor>
</comment>
<organism evidence="7 8">
    <name type="scientific">Tenacibaculum caenipelagi</name>
    <dbReference type="NCBI Taxonomy" id="1325435"/>
    <lineage>
        <taxon>Bacteria</taxon>
        <taxon>Pseudomonadati</taxon>
        <taxon>Bacteroidota</taxon>
        <taxon>Flavobacteriia</taxon>
        <taxon>Flavobacteriales</taxon>
        <taxon>Flavobacteriaceae</taxon>
        <taxon>Tenacibaculum</taxon>
    </lineage>
</organism>
<dbReference type="PANTHER" id="PTHR42980:SF1">
    <property type="entry name" value="2-OXOISOVALERATE DEHYDROGENASE SUBUNIT BETA, MITOCHONDRIAL"/>
    <property type="match status" value="1"/>
</dbReference>
<dbReference type="Proteomes" id="UP000295390">
    <property type="component" value="Unassembled WGS sequence"/>
</dbReference>
<name>A0A4R6TBY8_9FLAO</name>
<evidence type="ECO:0000256" key="3">
    <source>
        <dbReference type="ARBA" id="ARBA00012277"/>
    </source>
</evidence>
<keyword evidence="8" id="KW-1185">Reference proteome</keyword>
<dbReference type="Gene3D" id="3.40.50.970">
    <property type="match status" value="2"/>
</dbReference>
<dbReference type="Pfam" id="PF00676">
    <property type="entry name" value="E1_dh"/>
    <property type="match status" value="1"/>
</dbReference>
<keyword evidence="4" id="KW-0560">Oxidoreductase</keyword>